<dbReference type="PANTHER" id="PTHR43762">
    <property type="entry name" value="L-GULONOLACTONE OXIDASE"/>
    <property type="match status" value="1"/>
</dbReference>
<keyword evidence="2" id="KW-0274">FAD</keyword>
<dbReference type="InterPro" id="IPR016164">
    <property type="entry name" value="FAD-linked_Oxase-like_C"/>
</dbReference>
<gene>
    <name evidence="4" type="ORF">GEU84_018480</name>
</gene>
<dbReference type="PROSITE" id="PS51387">
    <property type="entry name" value="FAD_PCMH"/>
    <property type="match status" value="1"/>
</dbReference>
<dbReference type="InterPro" id="IPR036318">
    <property type="entry name" value="FAD-bd_PCMH-like_sf"/>
</dbReference>
<dbReference type="PANTHER" id="PTHR43762:SF1">
    <property type="entry name" value="D-ARABINONO-1,4-LACTONE OXIDASE"/>
    <property type="match status" value="1"/>
</dbReference>
<dbReference type="InterPro" id="IPR016169">
    <property type="entry name" value="FAD-bd_PCMH_sub2"/>
</dbReference>
<evidence type="ECO:0000256" key="1">
    <source>
        <dbReference type="ARBA" id="ARBA00022630"/>
    </source>
</evidence>
<dbReference type="Gene3D" id="1.10.45.10">
    <property type="entry name" value="Vanillyl-alcohol Oxidase, Chain A, domain 4"/>
    <property type="match status" value="1"/>
</dbReference>
<evidence type="ECO:0000313" key="5">
    <source>
        <dbReference type="Proteomes" id="UP000484076"/>
    </source>
</evidence>
<dbReference type="Gene3D" id="3.30.465.10">
    <property type="match status" value="1"/>
</dbReference>
<dbReference type="AlphaFoldDB" id="A0A8X8H4T6"/>
<keyword evidence="1" id="KW-0285">Flavoprotein</keyword>
<dbReference type="GO" id="GO:0016899">
    <property type="term" value="F:oxidoreductase activity, acting on the CH-OH group of donors, oxygen as acceptor"/>
    <property type="evidence" value="ECO:0007669"/>
    <property type="project" value="InterPro"/>
</dbReference>
<reference evidence="4" key="1">
    <citation type="submission" date="2020-05" db="EMBL/GenBank/DDBJ databases">
        <title>Fertoebacter nigrum gen. nov., sp. nov., a new member of the family Rhodobacteraceae.</title>
        <authorList>
            <person name="Szuroczki S."/>
            <person name="Abbaszade G."/>
            <person name="Buni D."/>
            <person name="Schumann P."/>
            <person name="Toth E."/>
        </authorList>
    </citation>
    <scope>NUCLEOTIDE SEQUENCE</scope>
    <source>
        <strain evidence="4">RG-N-1a</strain>
    </source>
</reference>
<proteinExistence type="predicted"/>
<dbReference type="SUPFAM" id="SSF56176">
    <property type="entry name" value="FAD-binding/transporter-associated domain-like"/>
    <property type="match status" value="1"/>
</dbReference>
<dbReference type="InterPro" id="IPR010031">
    <property type="entry name" value="FAD_lactone_oxidase-like"/>
</dbReference>
<dbReference type="GO" id="GO:0071949">
    <property type="term" value="F:FAD binding"/>
    <property type="evidence" value="ECO:0007669"/>
    <property type="project" value="InterPro"/>
</dbReference>
<dbReference type="SUPFAM" id="SSF55103">
    <property type="entry name" value="FAD-linked oxidases, C-terminal domain"/>
    <property type="match status" value="1"/>
</dbReference>
<dbReference type="InterPro" id="IPR016166">
    <property type="entry name" value="FAD-bd_PCMH"/>
</dbReference>
<dbReference type="Proteomes" id="UP000484076">
    <property type="component" value="Unassembled WGS sequence"/>
</dbReference>
<protein>
    <submittedName>
        <fullName evidence="4">FAD-binding oxidoreductase</fullName>
    </submittedName>
</protein>
<dbReference type="InterPro" id="IPR006311">
    <property type="entry name" value="TAT_signal"/>
</dbReference>
<evidence type="ECO:0000313" key="4">
    <source>
        <dbReference type="EMBL" id="NUB46382.1"/>
    </source>
</evidence>
<dbReference type="RefSeq" id="WP_152825263.1">
    <property type="nucleotide sequence ID" value="NZ_WHUT02000014.1"/>
</dbReference>
<dbReference type="PROSITE" id="PS51318">
    <property type="entry name" value="TAT"/>
    <property type="match status" value="1"/>
</dbReference>
<evidence type="ECO:0000259" key="3">
    <source>
        <dbReference type="PROSITE" id="PS51387"/>
    </source>
</evidence>
<accession>A0A8X8H4T6</accession>
<dbReference type="Pfam" id="PF01565">
    <property type="entry name" value="FAD_binding_4"/>
    <property type="match status" value="1"/>
</dbReference>
<name>A0A8X8H4T6_9RHOB</name>
<comment type="caution">
    <text evidence="4">The sequence shown here is derived from an EMBL/GenBank/DDBJ whole genome shotgun (WGS) entry which is preliminary data.</text>
</comment>
<keyword evidence="5" id="KW-1185">Reference proteome</keyword>
<dbReference type="InterPro" id="IPR006094">
    <property type="entry name" value="Oxid_FAD_bind_N"/>
</dbReference>
<feature type="domain" description="FAD-binding PCMH-type" evidence="3">
    <location>
        <begin position="58"/>
        <end position="225"/>
    </location>
</feature>
<evidence type="ECO:0000256" key="2">
    <source>
        <dbReference type="ARBA" id="ARBA00022827"/>
    </source>
</evidence>
<dbReference type="EMBL" id="WHUT02000014">
    <property type="protein sequence ID" value="NUB46382.1"/>
    <property type="molecule type" value="Genomic_DNA"/>
</dbReference>
<dbReference type="InterPro" id="IPR016171">
    <property type="entry name" value="Vanillyl_alc_oxidase_C-sub2"/>
</dbReference>
<sequence>MALTRRALLLGGGAALGAYGARALAPDGFSTTGAGLIVPGGGDGLLNDASLLSETPVFRQAGFNDTDTALVDALRAELAAARAEGRAVNIGAARHSMGGQAIPRDGHALSLDNAAVVVSGDTYRVQAGARWRQVIAALDPLGLSPKVMQSNHDFGVAATFSVNAHGWPAPLGPMGATVLSLGMVLADGSAIRASRDENTAIFNAAMGGYGLIGLITDLEVQAAPNLLLEPTFAVMQARDFSTAFAGAMGPDVPMAYGRLNVDRAGFFTEAMLVTYRAAADQGDLPPASGSGALSHASRHIFRAQLGSDWVKRRRWGIETGIGARLAGAATRNSLLNEPVITLDDRDPTRTDILHEYFVAPEAFPAFLEVCRAIIPASYQDLLNVTLRWVAQDAESLLSYAPDGPRIAAVMLFSQEMTARAEADMARMTAALIGAVQGIGGSYYLPYRLHATQAQFRQGYARAAEFVALKRQLDPGLVLRNALWDRYMADI</sequence>
<organism evidence="4 5">
    <name type="scientific">Fertoeibacter niger</name>
    <dbReference type="NCBI Taxonomy" id="2656921"/>
    <lineage>
        <taxon>Bacteria</taxon>
        <taxon>Pseudomonadati</taxon>
        <taxon>Pseudomonadota</taxon>
        <taxon>Alphaproteobacteria</taxon>
        <taxon>Rhodobacterales</taxon>
        <taxon>Paracoccaceae</taxon>
        <taxon>Fertoeibacter</taxon>
    </lineage>
</organism>